<dbReference type="EMBL" id="JADGJH010000091">
    <property type="protein sequence ID" value="KAJ3138506.1"/>
    <property type="molecule type" value="Genomic_DNA"/>
</dbReference>
<feature type="domain" description="RRM" evidence="6">
    <location>
        <begin position="1"/>
        <end position="47"/>
    </location>
</feature>
<keyword evidence="1" id="KW-0963">Cytoplasm</keyword>
<reference evidence="7" key="1">
    <citation type="submission" date="2020-05" db="EMBL/GenBank/DDBJ databases">
        <title>Phylogenomic resolution of chytrid fungi.</title>
        <authorList>
            <person name="Stajich J.E."/>
            <person name="Amses K."/>
            <person name="Simmons R."/>
            <person name="Seto K."/>
            <person name="Myers J."/>
            <person name="Bonds A."/>
            <person name="Quandt C.A."/>
            <person name="Barry K."/>
            <person name="Liu P."/>
            <person name="Grigoriev I."/>
            <person name="Longcore J.E."/>
            <person name="James T.Y."/>
        </authorList>
    </citation>
    <scope>NUCLEOTIDE SEQUENCE</scope>
    <source>
        <strain evidence="7">JEL0513</strain>
    </source>
</reference>
<organism evidence="7 8">
    <name type="scientific">Physocladia obscura</name>
    <dbReference type="NCBI Taxonomy" id="109957"/>
    <lineage>
        <taxon>Eukaryota</taxon>
        <taxon>Fungi</taxon>
        <taxon>Fungi incertae sedis</taxon>
        <taxon>Chytridiomycota</taxon>
        <taxon>Chytridiomycota incertae sedis</taxon>
        <taxon>Chytridiomycetes</taxon>
        <taxon>Chytridiales</taxon>
        <taxon>Chytriomycetaceae</taxon>
        <taxon>Physocladia</taxon>
    </lineage>
</organism>
<dbReference type="Proteomes" id="UP001211907">
    <property type="component" value="Unassembled WGS sequence"/>
</dbReference>
<dbReference type="SUPFAM" id="SSF54928">
    <property type="entry name" value="RNA-binding domain, RBD"/>
    <property type="match status" value="1"/>
</dbReference>
<dbReference type="Pfam" id="PF00076">
    <property type="entry name" value="RRM_1"/>
    <property type="match status" value="1"/>
</dbReference>
<keyword evidence="3 5" id="KW-0694">RNA-binding</keyword>
<dbReference type="AlphaFoldDB" id="A0AAD5T8H6"/>
<dbReference type="PROSITE" id="PS50102">
    <property type="entry name" value="RRM"/>
    <property type="match status" value="1"/>
</dbReference>
<dbReference type="PANTHER" id="PTHR14068:SF0">
    <property type="entry name" value="EUKARYOTIC TRANSLATION INITIATION FACTOR 3 SUBUNIT B"/>
    <property type="match status" value="1"/>
</dbReference>
<protein>
    <submittedName>
        <fullName evidence="7">Translation initiation factor 3 subunit b</fullName>
    </submittedName>
</protein>
<name>A0AAD5T8H6_9FUNG</name>
<dbReference type="GO" id="GO:0003723">
    <property type="term" value="F:RNA binding"/>
    <property type="evidence" value="ECO:0007669"/>
    <property type="project" value="UniProtKB-UniRule"/>
</dbReference>
<sequence>MDPETGKSKGYLFIEFETPAQASAAILAYDNFKFGSHHTLSVNAFDDIESFANVPETYSPPVIEPFTEKPHLRSWLKNKLARDQFVLMKGEDTYTGTIKTKHPISSIQENIGLICMFHG</sequence>
<dbReference type="PANTHER" id="PTHR14068">
    <property type="entry name" value="EUKARYOTIC TRANSLATION INITIATION FACTOR 3 EIF3 -RELATED"/>
    <property type="match status" value="1"/>
</dbReference>
<keyword evidence="4" id="KW-0648">Protein biosynthesis</keyword>
<evidence type="ECO:0000256" key="3">
    <source>
        <dbReference type="ARBA" id="ARBA00022884"/>
    </source>
</evidence>
<dbReference type="GO" id="GO:0005852">
    <property type="term" value="C:eukaryotic translation initiation factor 3 complex"/>
    <property type="evidence" value="ECO:0007669"/>
    <property type="project" value="InterPro"/>
</dbReference>
<evidence type="ECO:0000313" key="7">
    <source>
        <dbReference type="EMBL" id="KAJ3138506.1"/>
    </source>
</evidence>
<evidence type="ECO:0000256" key="2">
    <source>
        <dbReference type="ARBA" id="ARBA00022540"/>
    </source>
</evidence>
<evidence type="ECO:0000256" key="1">
    <source>
        <dbReference type="ARBA" id="ARBA00022490"/>
    </source>
</evidence>
<evidence type="ECO:0000256" key="5">
    <source>
        <dbReference type="PROSITE-ProRule" id="PRU00176"/>
    </source>
</evidence>
<evidence type="ECO:0000259" key="6">
    <source>
        <dbReference type="PROSITE" id="PS50102"/>
    </source>
</evidence>
<keyword evidence="8" id="KW-1185">Reference proteome</keyword>
<keyword evidence="2 7" id="KW-0396">Initiation factor</keyword>
<accession>A0AAD5T8H6</accession>
<dbReference type="InterPro" id="IPR035979">
    <property type="entry name" value="RBD_domain_sf"/>
</dbReference>
<dbReference type="InterPro" id="IPR011400">
    <property type="entry name" value="EIF3B"/>
</dbReference>
<comment type="caution">
    <text evidence="7">The sequence shown here is derived from an EMBL/GenBank/DDBJ whole genome shotgun (WGS) entry which is preliminary data.</text>
</comment>
<dbReference type="InterPro" id="IPR000504">
    <property type="entry name" value="RRM_dom"/>
</dbReference>
<evidence type="ECO:0000256" key="4">
    <source>
        <dbReference type="ARBA" id="ARBA00022917"/>
    </source>
</evidence>
<proteinExistence type="predicted"/>
<dbReference type="Gene3D" id="3.30.70.330">
    <property type="match status" value="1"/>
</dbReference>
<evidence type="ECO:0000313" key="8">
    <source>
        <dbReference type="Proteomes" id="UP001211907"/>
    </source>
</evidence>
<dbReference type="InterPro" id="IPR012677">
    <property type="entry name" value="Nucleotide-bd_a/b_plait_sf"/>
</dbReference>
<dbReference type="GO" id="GO:0031369">
    <property type="term" value="F:translation initiation factor binding"/>
    <property type="evidence" value="ECO:0007669"/>
    <property type="project" value="InterPro"/>
</dbReference>
<dbReference type="GO" id="GO:0003743">
    <property type="term" value="F:translation initiation factor activity"/>
    <property type="evidence" value="ECO:0007669"/>
    <property type="project" value="UniProtKB-KW"/>
</dbReference>
<gene>
    <name evidence="7" type="primary">PRT1_2</name>
    <name evidence="7" type="ORF">HK100_012527</name>
</gene>